<dbReference type="EMBL" id="BAAALM010000015">
    <property type="protein sequence ID" value="GAA1213501.1"/>
    <property type="molecule type" value="Genomic_DNA"/>
</dbReference>
<gene>
    <name evidence="3" type="ORF">GCM10009675_39080</name>
</gene>
<accession>A0ABP4G4E6</accession>
<organism evidence="3 4">
    <name type="scientific">Prauserella alba</name>
    <dbReference type="NCBI Taxonomy" id="176898"/>
    <lineage>
        <taxon>Bacteria</taxon>
        <taxon>Bacillati</taxon>
        <taxon>Actinomycetota</taxon>
        <taxon>Actinomycetes</taxon>
        <taxon>Pseudonocardiales</taxon>
        <taxon>Pseudonocardiaceae</taxon>
        <taxon>Prauserella</taxon>
    </lineage>
</organism>
<evidence type="ECO:0000313" key="3">
    <source>
        <dbReference type="EMBL" id="GAA1213501.1"/>
    </source>
</evidence>
<proteinExistence type="predicted"/>
<evidence type="ECO:0000313" key="4">
    <source>
        <dbReference type="Proteomes" id="UP001500467"/>
    </source>
</evidence>
<feature type="region of interest" description="Disordered" evidence="2">
    <location>
        <begin position="108"/>
        <end position="156"/>
    </location>
</feature>
<comment type="caution">
    <text evidence="3">The sequence shown here is derived from an EMBL/GenBank/DDBJ whole genome shotgun (WGS) entry which is preliminary data.</text>
</comment>
<name>A0ABP4G4E6_9PSEU</name>
<keyword evidence="4" id="KW-1185">Reference proteome</keyword>
<feature type="compositionally biased region" description="Basic and acidic residues" evidence="2">
    <location>
        <begin position="114"/>
        <end position="136"/>
    </location>
</feature>
<evidence type="ECO:0000256" key="1">
    <source>
        <dbReference type="SAM" id="Coils"/>
    </source>
</evidence>
<dbReference type="Proteomes" id="UP001500467">
    <property type="component" value="Unassembled WGS sequence"/>
</dbReference>
<feature type="coiled-coil region" evidence="1">
    <location>
        <begin position="14"/>
        <end position="59"/>
    </location>
</feature>
<protein>
    <submittedName>
        <fullName evidence="3">Uncharacterized protein</fullName>
    </submittedName>
</protein>
<evidence type="ECO:0000256" key="2">
    <source>
        <dbReference type="SAM" id="MobiDB-lite"/>
    </source>
</evidence>
<keyword evidence="1" id="KW-0175">Coiled coil</keyword>
<reference evidence="4" key="1">
    <citation type="journal article" date="2019" name="Int. J. Syst. Evol. Microbiol.">
        <title>The Global Catalogue of Microorganisms (GCM) 10K type strain sequencing project: providing services to taxonomists for standard genome sequencing and annotation.</title>
        <authorList>
            <consortium name="The Broad Institute Genomics Platform"/>
            <consortium name="The Broad Institute Genome Sequencing Center for Infectious Disease"/>
            <person name="Wu L."/>
            <person name="Ma J."/>
        </authorList>
    </citation>
    <scope>NUCLEOTIDE SEQUENCE [LARGE SCALE GENOMIC DNA]</scope>
    <source>
        <strain evidence="4">JCM 13022</strain>
    </source>
</reference>
<feature type="compositionally biased region" description="Acidic residues" evidence="2">
    <location>
        <begin position="142"/>
        <end position="156"/>
    </location>
</feature>
<sequence>MRSFSMSDWYTPEARDAERECDRVIEDAAETIRETDELLEEFREDMVVTQEEIDSFRALVEGRCRTPEWDAVISRINHGELNWKQLLEGKYSADSEVVAAFASLRSIEPLPATSEHEADDYRAPDPTGDRNGRGTHENNAPTDDEYFDEMDIFGRR</sequence>